<dbReference type="RefSeq" id="WP_083025488.1">
    <property type="nucleotide sequence ID" value="NZ_AP022589.1"/>
</dbReference>
<reference evidence="1 2" key="1">
    <citation type="submission" date="2017-02" db="EMBL/GenBank/DDBJ databases">
        <title>The new phylogeny of genus Mycobacterium.</title>
        <authorList>
            <person name="Tortoli E."/>
            <person name="Trovato A."/>
            <person name="Cirillo D.M."/>
        </authorList>
    </citation>
    <scope>NUCLEOTIDE SEQUENCE [LARGE SCALE GENOMIC DNA]</scope>
    <source>
        <strain evidence="1 2">DSM 45633</strain>
    </source>
</reference>
<sequence length="98" mass="10727">MTGSRQVTYLTVYDLVAPLLGEPGLVPGTPAWMHLDDANPAKWSALLWAAVWWALEQDTRQEAAADASKAIARIEDWPAVARCIRRGRGGACIPRRTA</sequence>
<evidence type="ECO:0000313" key="2">
    <source>
        <dbReference type="Proteomes" id="UP000192320"/>
    </source>
</evidence>
<dbReference type="Proteomes" id="UP000192320">
    <property type="component" value="Unassembled WGS sequence"/>
</dbReference>
<keyword evidence="2" id="KW-1185">Reference proteome</keyword>
<dbReference type="Pfam" id="PF10888">
    <property type="entry name" value="DUF2742"/>
    <property type="match status" value="1"/>
</dbReference>
<organism evidence="1 2">
    <name type="scientific">Mycolicibacter minnesotensis</name>
    <dbReference type="NCBI Taxonomy" id="1118379"/>
    <lineage>
        <taxon>Bacteria</taxon>
        <taxon>Bacillati</taxon>
        <taxon>Actinomycetota</taxon>
        <taxon>Actinomycetes</taxon>
        <taxon>Mycobacteriales</taxon>
        <taxon>Mycobacteriaceae</taxon>
        <taxon>Mycolicibacter</taxon>
    </lineage>
</organism>
<gene>
    <name evidence="1" type="ORF">BST33_09995</name>
</gene>
<comment type="caution">
    <text evidence="1">The sequence shown here is derived from an EMBL/GenBank/DDBJ whole genome shotgun (WGS) entry which is preliminary data.</text>
</comment>
<dbReference type="OrthoDB" id="4374214at2"/>
<dbReference type="InterPro" id="IPR024384">
    <property type="entry name" value="DUF2742"/>
</dbReference>
<dbReference type="EMBL" id="MVHZ01000008">
    <property type="protein sequence ID" value="ORB01091.1"/>
    <property type="molecule type" value="Genomic_DNA"/>
</dbReference>
<evidence type="ECO:0000313" key="1">
    <source>
        <dbReference type="EMBL" id="ORB01091.1"/>
    </source>
</evidence>
<dbReference type="AlphaFoldDB" id="A0A7I7R410"/>
<accession>A0A7I7R410</accession>
<name>A0A7I7R410_9MYCO</name>
<protein>
    <submittedName>
        <fullName evidence="1">Uncharacterized protein</fullName>
    </submittedName>
</protein>
<proteinExistence type="predicted"/>